<dbReference type="Proteomes" id="UP001381003">
    <property type="component" value="Chromosome"/>
</dbReference>
<evidence type="ECO:0000313" key="3">
    <source>
        <dbReference type="Proteomes" id="UP001381003"/>
    </source>
</evidence>
<dbReference type="Gene3D" id="2.40.10.10">
    <property type="entry name" value="Trypsin-like serine proteases"/>
    <property type="match status" value="2"/>
</dbReference>
<dbReference type="EMBL" id="CP104874">
    <property type="protein sequence ID" value="WWF04398.1"/>
    <property type="molecule type" value="Genomic_DNA"/>
</dbReference>
<organism evidence="2 3">
    <name type="scientific">Janibacter terrae</name>
    <dbReference type="NCBI Taxonomy" id="103817"/>
    <lineage>
        <taxon>Bacteria</taxon>
        <taxon>Bacillati</taxon>
        <taxon>Actinomycetota</taxon>
        <taxon>Actinomycetes</taxon>
        <taxon>Micrococcales</taxon>
        <taxon>Intrasporangiaceae</taxon>
        <taxon>Janibacter</taxon>
    </lineage>
</organism>
<reference evidence="2 3" key="1">
    <citation type="submission" date="2022-09" db="EMBL/GenBank/DDBJ databases">
        <title>Complete genome sequence of Janibacter terrae strain COS04-44, PCL-degrading bacteria isolated from oil spilled coast.</title>
        <authorList>
            <person name="Park H."/>
            <person name="Kim J.Y."/>
            <person name="An S.H."/>
            <person name="Lee C.M."/>
            <person name="Weon H.-Y."/>
        </authorList>
    </citation>
    <scope>NUCLEOTIDE SEQUENCE [LARGE SCALE GENOMIC DNA]</scope>
    <source>
        <strain evidence="2 3">COS04-44</strain>
    </source>
</reference>
<sequence>MGRTAGAPVTNVATNALDPEVDRAFTILDAQPADRAAALDEAFDGVDRQGPDGTWRGDIGGFSPAEILDMHTMSQPVGDSAANAVAKMQREQVFNELVEKVRRDAPNRYVAASFSSTTATIYVTGDAGDFASTERASSVAVNFVAGYQYSESELLEKHREIVEGVDAPDIERLSSELNPKESTVVIRTDQPSKVASSSKSVDLADPADGLQVTVLPSKDVPGEGLDALLRGGGYLGSCTSGFVLRSDYSGTKRLATAAHCGYPQDRVKYQNRNQSAFTTVEYMWRHWGSNGDIAYTSTGAFDPYPSFYAGVSEIRAVRGVTNDFHEGKSFCRFGRTSGNKCSTSRGIFSSRKARSDERDAGKTAHNLVSMNYDRGEGGDSGGPWYSPSQNSAAAGIHSGSNGCWTITVLCDQFTPVSAFHQYGFRVWTL</sequence>
<feature type="domain" description="Peptidase S1" evidence="1">
    <location>
        <begin position="254"/>
        <end position="419"/>
    </location>
</feature>
<dbReference type="Pfam" id="PF00089">
    <property type="entry name" value="Trypsin"/>
    <property type="match status" value="1"/>
</dbReference>
<accession>A0ABZ2FDU2</accession>
<dbReference type="InterPro" id="IPR043504">
    <property type="entry name" value="Peptidase_S1_PA_chymotrypsin"/>
</dbReference>
<dbReference type="InterPro" id="IPR009003">
    <property type="entry name" value="Peptidase_S1_PA"/>
</dbReference>
<name>A0ABZ2FDU2_9MICO</name>
<proteinExistence type="predicted"/>
<keyword evidence="3" id="KW-1185">Reference proteome</keyword>
<evidence type="ECO:0000313" key="2">
    <source>
        <dbReference type="EMBL" id="WWF04398.1"/>
    </source>
</evidence>
<evidence type="ECO:0000259" key="1">
    <source>
        <dbReference type="Pfam" id="PF00089"/>
    </source>
</evidence>
<gene>
    <name evidence="2" type="ORF">N5P18_11935</name>
</gene>
<dbReference type="SUPFAM" id="SSF50494">
    <property type="entry name" value="Trypsin-like serine proteases"/>
    <property type="match status" value="1"/>
</dbReference>
<dbReference type="RefSeq" id="WP_338537793.1">
    <property type="nucleotide sequence ID" value="NZ_CP104874.1"/>
</dbReference>
<dbReference type="InterPro" id="IPR001254">
    <property type="entry name" value="Trypsin_dom"/>
</dbReference>
<protein>
    <submittedName>
        <fullName evidence="2">S1 family peptidase</fullName>
    </submittedName>
</protein>